<gene>
    <name evidence="3" type="ORF">FF38_05522</name>
</gene>
<dbReference type="PRINTS" id="PR00633">
    <property type="entry name" value="RCCNDNSATION"/>
</dbReference>
<dbReference type="STRING" id="7375.A0A0L0CA39"/>
<dbReference type="PANTHER" id="PTHR46207:SF1">
    <property type="entry name" value="PROTEIN RCC2"/>
    <property type="match status" value="1"/>
</dbReference>
<dbReference type="AlphaFoldDB" id="A0A0L0CA39"/>
<feature type="non-terminal residue" evidence="3">
    <location>
        <position position="483"/>
    </location>
</feature>
<feature type="repeat" description="RCC1" evidence="1">
    <location>
        <begin position="236"/>
        <end position="311"/>
    </location>
</feature>
<dbReference type="PROSITE" id="PS50012">
    <property type="entry name" value="RCC1_3"/>
    <property type="match status" value="5"/>
</dbReference>
<accession>A0A0L0CA39</accession>
<proteinExistence type="predicted"/>
<organism evidence="3 4">
    <name type="scientific">Lucilia cuprina</name>
    <name type="common">Green bottle fly</name>
    <name type="synonym">Australian sheep blowfly</name>
    <dbReference type="NCBI Taxonomy" id="7375"/>
    <lineage>
        <taxon>Eukaryota</taxon>
        <taxon>Metazoa</taxon>
        <taxon>Ecdysozoa</taxon>
        <taxon>Arthropoda</taxon>
        <taxon>Hexapoda</taxon>
        <taxon>Insecta</taxon>
        <taxon>Pterygota</taxon>
        <taxon>Neoptera</taxon>
        <taxon>Endopterygota</taxon>
        <taxon>Diptera</taxon>
        <taxon>Brachycera</taxon>
        <taxon>Muscomorpha</taxon>
        <taxon>Oestroidea</taxon>
        <taxon>Calliphoridae</taxon>
        <taxon>Luciliinae</taxon>
        <taxon>Lucilia</taxon>
    </lineage>
</organism>
<feature type="repeat" description="RCC1" evidence="1">
    <location>
        <begin position="184"/>
        <end position="235"/>
    </location>
</feature>
<name>A0A0L0CA39_LUCCU</name>
<feature type="repeat" description="RCC1" evidence="1">
    <location>
        <begin position="411"/>
        <end position="464"/>
    </location>
</feature>
<evidence type="ECO:0000313" key="3">
    <source>
        <dbReference type="EMBL" id="KNC29080.1"/>
    </source>
</evidence>
<reference evidence="3 4" key="1">
    <citation type="journal article" date="2015" name="Nat. Commun.">
        <title>Lucilia cuprina genome unlocks parasitic fly biology to underpin future interventions.</title>
        <authorList>
            <person name="Anstead C.A."/>
            <person name="Korhonen P.K."/>
            <person name="Young N.D."/>
            <person name="Hall R.S."/>
            <person name="Jex A.R."/>
            <person name="Murali S.C."/>
            <person name="Hughes D.S."/>
            <person name="Lee S.F."/>
            <person name="Perry T."/>
            <person name="Stroehlein A.J."/>
            <person name="Ansell B.R."/>
            <person name="Breugelmans B."/>
            <person name="Hofmann A."/>
            <person name="Qu J."/>
            <person name="Dugan S."/>
            <person name="Lee S.L."/>
            <person name="Chao H."/>
            <person name="Dinh H."/>
            <person name="Han Y."/>
            <person name="Doddapaneni H.V."/>
            <person name="Worley K.C."/>
            <person name="Muzny D.M."/>
            <person name="Ioannidis P."/>
            <person name="Waterhouse R.M."/>
            <person name="Zdobnov E.M."/>
            <person name="James P.J."/>
            <person name="Bagnall N.H."/>
            <person name="Kotze A.C."/>
            <person name="Gibbs R.A."/>
            <person name="Richards S."/>
            <person name="Batterham P."/>
            <person name="Gasser R.B."/>
        </authorList>
    </citation>
    <scope>NUCLEOTIDE SEQUENCE [LARGE SCALE GENOMIC DNA]</scope>
    <source>
        <strain evidence="3 4">LS</strain>
        <tissue evidence="3">Full body</tissue>
    </source>
</reference>
<dbReference type="PANTHER" id="PTHR46207">
    <property type="entry name" value="PROTEIN RCC2"/>
    <property type="match status" value="1"/>
</dbReference>
<evidence type="ECO:0000313" key="4">
    <source>
        <dbReference type="Proteomes" id="UP000037069"/>
    </source>
</evidence>
<dbReference type="InterPro" id="IPR009091">
    <property type="entry name" value="RCC1/BLIP-II"/>
</dbReference>
<dbReference type="Pfam" id="PF00415">
    <property type="entry name" value="RCC1"/>
    <property type="match status" value="5"/>
</dbReference>
<sequence>MSAKRKAGGNGNGPNKRRPKKKESDYEDEVSEESEDEGAQSTSNQVEVLIPNNDLEPPSKLPDDLLATMEKTPGKMLIAGMVTWDLTGKRDRKNVVKVRPNLYNFHRFTDEKYRYVASGCAAAHTILINMDRKAMAFGRNPSGQLGLPDTKLCEKPTVIPALEKFNIVQAAVGRHHSLFLTDTGTVYACGDNKSGQCGIGNTTPNVNTPTLINYRGPPIIRIACGAEFSVILDIKGNLHTFGLPEYGQLGHNTDAKYFVNANKLSFHFETSPKKIVLYIEKSKDGHVTPVEGVQIVDFACGNNHTVAIDSKKRVYSWGFGGFGRLGHAEPKDEMVPRLIKFFDIGGRGGRSVYCGATYSLVVNELGVLFLFGQNKKTGEANMYPKPVQDLSGWNITAIGCSNTSIIISADDTLIAWGASPTYGELGLGEFQKSSTVPKEVPKMDSMKIPQVAMGYSHAVLLVDTDNEATEGKYEKLPEYTIDD</sequence>
<protein>
    <recommendedName>
        <fullName evidence="5">Protein RCC2</fullName>
    </recommendedName>
</protein>
<dbReference type="SUPFAM" id="SSF50985">
    <property type="entry name" value="RCC1/BLIP-II"/>
    <property type="match status" value="1"/>
</dbReference>
<evidence type="ECO:0000256" key="2">
    <source>
        <dbReference type="SAM" id="MobiDB-lite"/>
    </source>
</evidence>
<comment type="caution">
    <text evidence="3">The sequence shown here is derived from an EMBL/GenBank/DDBJ whole genome shotgun (WGS) entry which is preliminary data.</text>
</comment>
<dbReference type="Proteomes" id="UP000037069">
    <property type="component" value="Unassembled WGS sequence"/>
</dbReference>
<dbReference type="Gene3D" id="2.130.10.30">
    <property type="entry name" value="Regulator of chromosome condensation 1/beta-lactamase-inhibitor protein II"/>
    <property type="match status" value="2"/>
</dbReference>
<dbReference type="OMA" id="GKWKNTG"/>
<feature type="region of interest" description="Disordered" evidence="2">
    <location>
        <begin position="1"/>
        <end position="62"/>
    </location>
</feature>
<dbReference type="GO" id="GO:0031267">
    <property type="term" value="F:small GTPase binding"/>
    <property type="evidence" value="ECO:0007669"/>
    <property type="project" value="TreeGrafter"/>
</dbReference>
<dbReference type="EMBL" id="JRES01000699">
    <property type="protein sequence ID" value="KNC29080.1"/>
    <property type="molecule type" value="Genomic_DNA"/>
</dbReference>
<dbReference type="InterPro" id="IPR000408">
    <property type="entry name" value="Reg_chr_condens"/>
</dbReference>
<feature type="repeat" description="RCC1" evidence="1">
    <location>
        <begin position="312"/>
        <end position="365"/>
    </location>
</feature>
<evidence type="ECO:0000256" key="1">
    <source>
        <dbReference type="PROSITE-ProRule" id="PRU00235"/>
    </source>
</evidence>
<feature type="repeat" description="RCC1" evidence="1">
    <location>
        <begin position="132"/>
        <end position="183"/>
    </location>
</feature>
<evidence type="ECO:0008006" key="5">
    <source>
        <dbReference type="Google" id="ProtNLM"/>
    </source>
</evidence>
<dbReference type="InterPro" id="IPR028641">
    <property type="entry name" value="RCC2"/>
</dbReference>
<feature type="compositionally biased region" description="Acidic residues" evidence="2">
    <location>
        <begin position="25"/>
        <end position="38"/>
    </location>
</feature>
<dbReference type="OrthoDB" id="297375at2759"/>
<dbReference type="GO" id="GO:0016020">
    <property type="term" value="C:membrane"/>
    <property type="evidence" value="ECO:0007669"/>
    <property type="project" value="TreeGrafter"/>
</dbReference>
<dbReference type="PROSITE" id="PS00626">
    <property type="entry name" value="RCC1_2"/>
    <property type="match status" value="1"/>
</dbReference>
<keyword evidence="4" id="KW-1185">Reference proteome</keyword>